<proteinExistence type="predicted"/>
<gene>
    <name evidence="1" type="ORF">MCOS_LOCUS4572</name>
</gene>
<sequence length="187" mass="20416">MQLSVTTIISDMIIVYMNPSSRMFFNQCIRPSNRSSSDRFLDSHHQQLLLLCHLAASSKHIPLLRRSSRLCNAPLVHDVTLMCYPSAGSSGESAGVRLIATLVQSLLTHYRTSRWADLPGGLQAMKPLKEAHMITLRHLLSTKQSSWVARQSAQTAVSGAGNVGASDESSTIDAGIDGSKWNREAIA</sequence>
<name>A0A0R3UCC3_MESCO</name>
<dbReference type="Proteomes" id="UP000267029">
    <property type="component" value="Unassembled WGS sequence"/>
</dbReference>
<dbReference type="AlphaFoldDB" id="A0A0R3UCC3"/>
<protein>
    <submittedName>
        <fullName evidence="1">Uncharacterized protein</fullName>
    </submittedName>
</protein>
<dbReference type="EMBL" id="UXSR01001872">
    <property type="protein sequence ID" value="VDD78569.1"/>
    <property type="molecule type" value="Genomic_DNA"/>
</dbReference>
<evidence type="ECO:0000313" key="1">
    <source>
        <dbReference type="EMBL" id="VDD78569.1"/>
    </source>
</evidence>
<keyword evidence="2" id="KW-1185">Reference proteome</keyword>
<dbReference type="STRING" id="53468.A0A0R3UCC3"/>
<evidence type="ECO:0000313" key="2">
    <source>
        <dbReference type="Proteomes" id="UP000267029"/>
    </source>
</evidence>
<accession>A0A0R3UCC3</accession>
<organism evidence="1 2">
    <name type="scientific">Mesocestoides corti</name>
    <name type="common">Flatworm</name>
    <dbReference type="NCBI Taxonomy" id="53468"/>
    <lineage>
        <taxon>Eukaryota</taxon>
        <taxon>Metazoa</taxon>
        <taxon>Spiralia</taxon>
        <taxon>Lophotrochozoa</taxon>
        <taxon>Platyhelminthes</taxon>
        <taxon>Cestoda</taxon>
        <taxon>Eucestoda</taxon>
        <taxon>Cyclophyllidea</taxon>
        <taxon>Mesocestoididae</taxon>
        <taxon>Mesocestoides</taxon>
    </lineage>
</organism>
<reference evidence="1 2" key="1">
    <citation type="submission" date="2018-10" db="EMBL/GenBank/DDBJ databases">
        <authorList>
            <consortium name="Pathogen Informatics"/>
        </authorList>
    </citation>
    <scope>NUCLEOTIDE SEQUENCE [LARGE SCALE GENOMIC DNA]</scope>
</reference>
<dbReference type="OrthoDB" id="6320929at2759"/>